<keyword evidence="2" id="KW-1185">Reference proteome</keyword>
<name>R4TKL6_9CAUD</name>
<dbReference type="RefSeq" id="YP_008060361.1">
    <property type="nucleotide sequence ID" value="NC_021340.1"/>
</dbReference>
<proteinExistence type="predicted"/>
<reference evidence="1 2" key="1">
    <citation type="submission" date="2012-12" db="EMBL/GenBank/DDBJ databases">
        <authorList>
            <person name="Sencilo A."/>
            <person name="Jacobs-Sera D."/>
            <person name="Russell D.A."/>
            <person name="Ko C."/>
            <person name="Atanasova N."/>
            <person name="Osterlund E."/>
            <person name="Oksanen H.M."/>
            <person name="Bamford D.H."/>
            <person name="Hatfull G.F."/>
            <person name="Roine E."/>
            <person name="Hendrix R.W."/>
        </authorList>
    </citation>
    <scope>NUCLEOTIDE SEQUENCE [LARGE SCALE GENOMIC DNA]</scope>
</reference>
<evidence type="ECO:0000313" key="2">
    <source>
        <dbReference type="Proteomes" id="UP000203112"/>
    </source>
</evidence>
<gene>
    <name evidence="1" type="primary">52</name>
    <name evidence="1" type="ORF">HHTV2_52</name>
</gene>
<organism evidence="1 2">
    <name type="scientific">Haloarcula hispanica tailed virus 2</name>
    <dbReference type="NCBI Taxonomy" id="1273751"/>
    <lineage>
        <taxon>Viruses</taxon>
        <taxon>Duplodnaviria</taxon>
        <taxon>Heunggongvirae</taxon>
        <taxon>Uroviricota</taxon>
        <taxon>Caudoviricetes</taxon>
        <taxon>Saparoviridae</taxon>
        <taxon>Halohivirus</taxon>
        <taxon>Halohivirus suolae</taxon>
        <taxon>Halohivirus HHTV2</taxon>
    </lineage>
</organism>
<dbReference type="EMBL" id="KC292024">
    <property type="protein sequence ID" value="AGM11217.1"/>
    <property type="molecule type" value="Genomic_DNA"/>
</dbReference>
<accession>R4TKL6</accession>
<sequence>MDVEEKLVWLGIKTNAAKVNELAADVQQLQETVGDWGTWKAKVQDDLTSYAELETYLLNQGWSQEDVDAFIARLQNTYADFTAFQNDLDNYDSYEAWQSNFESTTGVQGDATTDSGQPAAGIRVHESAGVSYSGVSVPPGTTEVFGNRIEFSQQDPPRGTQDPVTYSNFTSDDPDDVEVVNSAIVFSADVTNPNGWRVTVTVPLTEDGSVLQSKEVTIDANSTTSVSFSVTKSDYICADYAIGNTSTILACWVPAGLVI</sequence>
<evidence type="ECO:0000313" key="1">
    <source>
        <dbReference type="EMBL" id="AGM11217.1"/>
    </source>
</evidence>
<protein>
    <submittedName>
        <fullName evidence="1">Uncharacterized protein</fullName>
    </submittedName>
</protein>
<dbReference type="OrthoDB" id="24803at10239"/>
<dbReference type="GeneID" id="16194339"/>
<dbReference type="Proteomes" id="UP000203112">
    <property type="component" value="Segment"/>
</dbReference>
<dbReference type="KEGG" id="vg:16194339"/>